<keyword evidence="1" id="KW-1133">Transmembrane helix</keyword>
<dbReference type="EMBL" id="LCLL01000032">
    <property type="protein sequence ID" value="KKU15670.1"/>
    <property type="molecule type" value="Genomic_DNA"/>
</dbReference>
<dbReference type="InterPro" id="IPR050490">
    <property type="entry name" value="Bact_solute-bd_prot1"/>
</dbReference>
<dbReference type="AlphaFoldDB" id="A0A0G1R486"/>
<dbReference type="InterPro" id="IPR006059">
    <property type="entry name" value="SBP"/>
</dbReference>
<comment type="caution">
    <text evidence="2">The sequence shown here is derived from an EMBL/GenBank/DDBJ whole genome shotgun (WGS) entry which is preliminary data.</text>
</comment>
<evidence type="ECO:0000313" key="2">
    <source>
        <dbReference type="EMBL" id="KKU15670.1"/>
    </source>
</evidence>
<dbReference type="Proteomes" id="UP000034020">
    <property type="component" value="Unassembled WGS sequence"/>
</dbReference>
<gene>
    <name evidence="2" type="ORF">UX24_C0032G0008</name>
</gene>
<dbReference type="SUPFAM" id="SSF53850">
    <property type="entry name" value="Periplasmic binding protein-like II"/>
    <property type="match status" value="1"/>
</dbReference>
<dbReference type="Pfam" id="PF13416">
    <property type="entry name" value="SBP_bac_8"/>
    <property type="match status" value="1"/>
</dbReference>
<feature type="transmembrane region" description="Helical" evidence="1">
    <location>
        <begin position="6"/>
        <end position="32"/>
    </location>
</feature>
<evidence type="ECO:0000256" key="1">
    <source>
        <dbReference type="SAM" id="Phobius"/>
    </source>
</evidence>
<dbReference type="PANTHER" id="PTHR43649:SF12">
    <property type="entry name" value="DIACETYLCHITOBIOSE BINDING PROTEIN DASA"/>
    <property type="match status" value="1"/>
</dbReference>
<evidence type="ECO:0000313" key="3">
    <source>
        <dbReference type="Proteomes" id="UP000034020"/>
    </source>
</evidence>
<dbReference type="Gene3D" id="3.40.190.10">
    <property type="entry name" value="Periplasmic binding protein-like II"/>
    <property type="match status" value="1"/>
</dbReference>
<accession>A0A0G1R486</accession>
<dbReference type="PANTHER" id="PTHR43649">
    <property type="entry name" value="ARABINOSE-BINDING PROTEIN-RELATED"/>
    <property type="match status" value="1"/>
</dbReference>
<keyword evidence="1" id="KW-0472">Membrane</keyword>
<proteinExistence type="predicted"/>
<protein>
    <submittedName>
        <fullName evidence="2">Sugar ABC transporter periplasmic protein</fullName>
    </submittedName>
</protein>
<sequence>MKIGKLQIIIIALAIAAGIFAILVFAGVIPGFSGSSSKNKISLAMWGTISEHALQSALIDLKNSRYNIEISYQEKNPATFENEFVDALARQKGPDLVIFPSEMILPEKNKLQIIPFETIGERLFRDTFADGTELLLTEAGVAGFPILIDPLVLYWNKDIFRNKSIADSPKTWNEFLTTSQTLTEFGSAGNISRAGSALGIETNVNHFKEIISLLVLQTGSPIVDPKTLRVNFDGMKDALRFFAEFSDPQKFSYSWAKSMPESEDAFLKESLAMYFGFGSQYPSIKERNPHLNFDISQVPQILNGRLSLTYGKFYSVGIVNQTKNYDGALRAIQVIASKEQAQKISEGAFMAPARRDLLKEGATNAPLQTIFKQAIKFRSWLDINYARTSEIFAGMVKSVYTRVKTEEQATRDARELLDALYNR</sequence>
<organism evidence="2 3">
    <name type="scientific">Candidatus Giovannonibacteria bacterium GW2011_GWB1_45_9b</name>
    <dbReference type="NCBI Taxonomy" id="1618653"/>
    <lineage>
        <taxon>Bacteria</taxon>
        <taxon>Candidatus Giovannoniibacteriota</taxon>
    </lineage>
</organism>
<name>A0A0G1R486_9BACT</name>
<keyword evidence="1" id="KW-0812">Transmembrane</keyword>
<reference evidence="2 3" key="1">
    <citation type="journal article" date="2015" name="Nature">
        <title>rRNA introns, odd ribosomes, and small enigmatic genomes across a large radiation of phyla.</title>
        <authorList>
            <person name="Brown C.T."/>
            <person name="Hug L.A."/>
            <person name="Thomas B.C."/>
            <person name="Sharon I."/>
            <person name="Castelle C.J."/>
            <person name="Singh A."/>
            <person name="Wilkins M.J."/>
            <person name="Williams K.H."/>
            <person name="Banfield J.F."/>
        </authorList>
    </citation>
    <scope>NUCLEOTIDE SEQUENCE [LARGE SCALE GENOMIC DNA]</scope>
</reference>